<protein>
    <recommendedName>
        <fullName evidence="6">Cyclin-dependent kinases regulatory subunit</fullName>
    </recommendedName>
</protein>
<dbReference type="InterPro" id="IPR036858">
    <property type="entry name" value="Cyclin-dep_kinase_reg-sub_sf"/>
</dbReference>
<gene>
    <name evidence="7" type="primary">Cks1b_0</name>
    <name evidence="7" type="ORF">GTO93_0022158</name>
</gene>
<dbReference type="SMART" id="SM01084">
    <property type="entry name" value="CKS"/>
    <property type="match status" value="1"/>
</dbReference>
<name>A0ABS2YL62_POLSP</name>
<evidence type="ECO:0000256" key="1">
    <source>
        <dbReference type="ARBA" id="ARBA00002449"/>
    </source>
</evidence>
<reference evidence="7" key="1">
    <citation type="journal article" date="2021" name="Cell">
        <title>Tracing the genetic footprints of vertebrate landing in non-teleost ray-finned fishes.</title>
        <authorList>
            <person name="Bi X."/>
            <person name="Wang K."/>
            <person name="Yang L."/>
            <person name="Pan H."/>
            <person name="Jiang H."/>
            <person name="Wei Q."/>
            <person name="Fang M."/>
            <person name="Yu H."/>
            <person name="Zhu C."/>
            <person name="Cai Y."/>
            <person name="He Y."/>
            <person name="Gan X."/>
            <person name="Zeng H."/>
            <person name="Yu D."/>
            <person name="Zhu Y."/>
            <person name="Jiang H."/>
            <person name="Qiu Q."/>
            <person name="Yang H."/>
            <person name="Zhang Y.E."/>
            <person name="Wang W."/>
            <person name="Zhu M."/>
            <person name="He S."/>
            <person name="Zhang G."/>
        </authorList>
    </citation>
    <scope>NUCLEOTIDE SEQUENCE</scope>
    <source>
        <strain evidence="7">Pddl_001</strain>
    </source>
</reference>
<feature type="non-terminal residue" evidence="7">
    <location>
        <position position="159"/>
    </location>
</feature>
<dbReference type="PANTHER" id="PTHR23415">
    <property type="entry name" value="CYCLIN-DEPENDENT KINASES REGULATORY SUBUNIT/60S RIBOSOME SUBUNIT BIOGENESIS PROTEIN NIP7"/>
    <property type="match status" value="1"/>
</dbReference>
<comment type="function">
    <text evidence="1 6">Binds to the catalytic subunit of the cyclin dependent kinases and is essential for their biological function.</text>
</comment>
<dbReference type="InterPro" id="IPR000789">
    <property type="entry name" value="Cyclin-dep_kinase_reg-sub"/>
</dbReference>
<evidence type="ECO:0000313" key="8">
    <source>
        <dbReference type="Proteomes" id="UP001166093"/>
    </source>
</evidence>
<dbReference type="PROSITE" id="PS00944">
    <property type="entry name" value="CKS_1"/>
    <property type="match status" value="1"/>
</dbReference>
<comment type="subunit">
    <text evidence="3">Forms a homohexamer that can probably bind six kinase subunits.</text>
</comment>
<accession>A0ABS2YL62</accession>
<keyword evidence="5 6" id="KW-0131">Cell cycle</keyword>
<evidence type="ECO:0000256" key="2">
    <source>
        <dbReference type="ARBA" id="ARBA00007782"/>
    </source>
</evidence>
<dbReference type="SUPFAM" id="SSF55637">
    <property type="entry name" value="Cell cycle regulatory proteins"/>
    <property type="match status" value="1"/>
</dbReference>
<dbReference type="PRINTS" id="PR00296">
    <property type="entry name" value="CYCLINKINASE"/>
</dbReference>
<evidence type="ECO:0000256" key="5">
    <source>
        <dbReference type="ARBA" id="ARBA00023306"/>
    </source>
</evidence>
<sequence>MNLDVEKCTPRSLGARCKVQGAEALTPGSLTAPAASLSTQGRGFEKRSWSALLQSERRSGRLKFKSRFTKACQKMSKKQIYYSDKYTDEEFEYRHVLLPKQLARLVPTSHLMSEDEWRSLGVQQSQGWVHYMIHKPGVQQETLTLTEIKLGPLLREAVL</sequence>
<dbReference type="Proteomes" id="UP001166093">
    <property type="component" value="Unassembled WGS sequence"/>
</dbReference>
<comment type="caution">
    <text evidence="7">The sequence shown here is derived from an EMBL/GenBank/DDBJ whole genome shotgun (WGS) entry which is preliminary data.</text>
</comment>
<proteinExistence type="inferred from homology"/>
<evidence type="ECO:0000256" key="6">
    <source>
        <dbReference type="RuleBase" id="RU311113"/>
    </source>
</evidence>
<keyword evidence="4 6" id="KW-0132">Cell division</keyword>
<dbReference type="Pfam" id="PF01111">
    <property type="entry name" value="CKS"/>
    <property type="match status" value="1"/>
</dbReference>
<dbReference type="Gene3D" id="3.30.170.10">
    <property type="entry name" value="Cyclin-dependent kinase, regulatory subunit"/>
    <property type="match status" value="1"/>
</dbReference>
<keyword evidence="8" id="KW-1185">Reference proteome</keyword>
<feature type="non-terminal residue" evidence="7">
    <location>
        <position position="1"/>
    </location>
</feature>
<evidence type="ECO:0000256" key="4">
    <source>
        <dbReference type="ARBA" id="ARBA00022618"/>
    </source>
</evidence>
<comment type="similarity">
    <text evidence="2 6">Belongs to the CKS family.</text>
</comment>
<dbReference type="EMBL" id="JAAWVQ010159681">
    <property type="protein sequence ID" value="MBN3286672.1"/>
    <property type="molecule type" value="Genomic_DNA"/>
</dbReference>
<evidence type="ECO:0000256" key="3">
    <source>
        <dbReference type="ARBA" id="ARBA00011253"/>
    </source>
</evidence>
<evidence type="ECO:0000313" key="7">
    <source>
        <dbReference type="EMBL" id="MBN3286672.1"/>
    </source>
</evidence>
<organism evidence="7 8">
    <name type="scientific">Polyodon spathula</name>
    <name type="common">North American paddlefish</name>
    <name type="synonym">Squalus spathula</name>
    <dbReference type="NCBI Taxonomy" id="7913"/>
    <lineage>
        <taxon>Eukaryota</taxon>
        <taxon>Metazoa</taxon>
        <taxon>Chordata</taxon>
        <taxon>Craniata</taxon>
        <taxon>Vertebrata</taxon>
        <taxon>Euteleostomi</taxon>
        <taxon>Actinopterygii</taxon>
        <taxon>Chondrostei</taxon>
        <taxon>Acipenseriformes</taxon>
        <taxon>Polyodontidae</taxon>
        <taxon>Polyodon</taxon>
    </lineage>
</organism>